<dbReference type="InterPro" id="IPR011009">
    <property type="entry name" value="Kinase-like_dom_sf"/>
</dbReference>
<evidence type="ECO:0000259" key="9">
    <source>
        <dbReference type="PROSITE" id="PS50011"/>
    </source>
</evidence>
<dbReference type="EnsemblPlants" id="Kaladp0233s0005.1.v1.1">
    <property type="protein sequence ID" value="Kaladp0233s0005.1.v1.1"/>
    <property type="gene ID" value="Kaladp0233s0005.v1.1"/>
</dbReference>
<keyword evidence="3" id="KW-0418">Kinase</keyword>
<evidence type="ECO:0000256" key="7">
    <source>
        <dbReference type="ARBA" id="ARBA00048679"/>
    </source>
</evidence>
<keyword evidence="4" id="KW-0472">Membrane</keyword>
<dbReference type="GO" id="GO:0005524">
    <property type="term" value="F:ATP binding"/>
    <property type="evidence" value="ECO:0007669"/>
    <property type="project" value="UniProtKB-UniRule"/>
</dbReference>
<dbReference type="Gene3D" id="3.30.200.20">
    <property type="entry name" value="Phosphorylase Kinase, domain 1"/>
    <property type="match status" value="1"/>
</dbReference>
<organism evidence="10 11">
    <name type="scientific">Kalanchoe fedtschenkoi</name>
    <name type="common">Lavender scallops</name>
    <name type="synonym">South American air plant</name>
    <dbReference type="NCBI Taxonomy" id="63787"/>
    <lineage>
        <taxon>Eukaryota</taxon>
        <taxon>Viridiplantae</taxon>
        <taxon>Streptophyta</taxon>
        <taxon>Embryophyta</taxon>
        <taxon>Tracheophyta</taxon>
        <taxon>Spermatophyta</taxon>
        <taxon>Magnoliopsida</taxon>
        <taxon>eudicotyledons</taxon>
        <taxon>Gunneridae</taxon>
        <taxon>Pentapetalae</taxon>
        <taxon>Saxifragales</taxon>
        <taxon>Crassulaceae</taxon>
        <taxon>Kalanchoe</taxon>
    </lineage>
</organism>
<feature type="domain" description="Protein kinase" evidence="9">
    <location>
        <begin position="78"/>
        <end position="237"/>
    </location>
</feature>
<evidence type="ECO:0000256" key="1">
    <source>
        <dbReference type="ARBA" id="ARBA00004193"/>
    </source>
</evidence>
<evidence type="ECO:0000313" key="11">
    <source>
        <dbReference type="Proteomes" id="UP000594263"/>
    </source>
</evidence>
<dbReference type="GO" id="GO:0005886">
    <property type="term" value="C:plasma membrane"/>
    <property type="evidence" value="ECO:0007669"/>
    <property type="project" value="UniProtKB-SubCell"/>
</dbReference>
<dbReference type="SUPFAM" id="SSF56112">
    <property type="entry name" value="Protein kinase-like (PK-like)"/>
    <property type="match status" value="1"/>
</dbReference>
<feature type="binding site" evidence="8">
    <location>
        <position position="108"/>
    </location>
    <ligand>
        <name>ATP</name>
        <dbReference type="ChEBI" id="CHEBI:30616"/>
    </ligand>
</feature>
<dbReference type="Gramene" id="Kaladp0233s0005.1.v1.1">
    <property type="protein sequence ID" value="Kaladp0233s0005.1.v1.1"/>
    <property type="gene ID" value="Kaladp0233s0005.v1.1"/>
</dbReference>
<dbReference type="AlphaFoldDB" id="A0A7N0V8Q1"/>
<dbReference type="InterPro" id="IPR017441">
    <property type="entry name" value="Protein_kinase_ATP_BS"/>
</dbReference>
<comment type="catalytic activity">
    <reaction evidence="7">
        <text>L-seryl-[protein] + ATP = O-phospho-L-seryl-[protein] + ADP + H(+)</text>
        <dbReference type="Rhea" id="RHEA:17989"/>
        <dbReference type="Rhea" id="RHEA-COMP:9863"/>
        <dbReference type="Rhea" id="RHEA-COMP:11604"/>
        <dbReference type="ChEBI" id="CHEBI:15378"/>
        <dbReference type="ChEBI" id="CHEBI:29999"/>
        <dbReference type="ChEBI" id="CHEBI:30616"/>
        <dbReference type="ChEBI" id="CHEBI:83421"/>
        <dbReference type="ChEBI" id="CHEBI:456216"/>
        <dbReference type="EC" id="2.7.11.1"/>
    </reaction>
</comment>
<keyword evidence="3" id="KW-0808">Transferase</keyword>
<keyword evidence="5" id="KW-0449">Lipoprotein</keyword>
<dbReference type="InterPro" id="IPR001245">
    <property type="entry name" value="Ser-Thr/Tyr_kinase_cat_dom"/>
</dbReference>
<dbReference type="PANTHER" id="PTHR47985">
    <property type="entry name" value="OS07G0668900 PROTEIN"/>
    <property type="match status" value="1"/>
</dbReference>
<dbReference type="PANTHER" id="PTHR47985:SF39">
    <property type="entry name" value="SERINE_THREONINE-PROTEIN KINASE PBL23-RELATED"/>
    <property type="match status" value="1"/>
</dbReference>
<evidence type="ECO:0000256" key="4">
    <source>
        <dbReference type="ARBA" id="ARBA00023136"/>
    </source>
</evidence>
<dbReference type="FunFam" id="3.30.200.20:FF:000244">
    <property type="entry name" value="Serine/threonine-protein kinase CDL1-like"/>
    <property type="match status" value="1"/>
</dbReference>
<dbReference type="EC" id="2.7.11.1" evidence="2"/>
<keyword evidence="8" id="KW-0547">Nucleotide-binding</keyword>
<keyword evidence="8" id="KW-0067">ATP-binding</keyword>
<reference evidence="10" key="1">
    <citation type="submission" date="2021-01" db="UniProtKB">
        <authorList>
            <consortium name="EnsemblPlants"/>
        </authorList>
    </citation>
    <scope>IDENTIFICATION</scope>
</reference>
<dbReference type="Proteomes" id="UP000594263">
    <property type="component" value="Unplaced"/>
</dbReference>
<name>A0A7N0V8Q1_KALFE</name>
<sequence length="237" mass="26706">MSCFPCCMSEATQAKKSLKKSIREFQETKTLASFSAISFKSDASKQRFIQEEISKMGNGSISAQVFKYSELCAITNNFDSAALIGEGGFGKVYKGTFPSTNQVVAVKKLDRKGFQGNREFLCEVLMLSLLHHPDLVTLVGYCAEGDQRILVYEYMANVATTATAISIPPSLNNLQPRSGLKEIVKKSHERNCRYWTQSTSGKRRKIKGIRFGEDMMVDFVERKEKKRCGRCSFTQRR</sequence>
<dbReference type="OMA" id="KSHERNC"/>
<evidence type="ECO:0000256" key="3">
    <source>
        <dbReference type="ARBA" id="ARBA00022527"/>
    </source>
</evidence>
<comment type="subcellular location">
    <subcellularLocation>
        <location evidence="1">Cell membrane</location>
        <topology evidence="1">Lipid-anchor</topology>
    </subcellularLocation>
</comment>
<evidence type="ECO:0000256" key="6">
    <source>
        <dbReference type="ARBA" id="ARBA00047899"/>
    </source>
</evidence>
<evidence type="ECO:0000313" key="10">
    <source>
        <dbReference type="EnsemblPlants" id="Kaladp0233s0005.1.v1.1"/>
    </source>
</evidence>
<dbReference type="PROSITE" id="PS50011">
    <property type="entry name" value="PROTEIN_KINASE_DOM"/>
    <property type="match status" value="1"/>
</dbReference>
<proteinExistence type="predicted"/>
<dbReference type="Pfam" id="PF07714">
    <property type="entry name" value="PK_Tyr_Ser-Thr"/>
    <property type="match status" value="1"/>
</dbReference>
<keyword evidence="11" id="KW-1185">Reference proteome</keyword>
<dbReference type="PROSITE" id="PS00107">
    <property type="entry name" value="PROTEIN_KINASE_ATP"/>
    <property type="match status" value="1"/>
</dbReference>
<dbReference type="GO" id="GO:0004674">
    <property type="term" value="F:protein serine/threonine kinase activity"/>
    <property type="evidence" value="ECO:0007669"/>
    <property type="project" value="UniProtKB-KW"/>
</dbReference>
<comment type="catalytic activity">
    <reaction evidence="6">
        <text>L-threonyl-[protein] + ATP = O-phospho-L-threonyl-[protein] + ADP + H(+)</text>
        <dbReference type="Rhea" id="RHEA:46608"/>
        <dbReference type="Rhea" id="RHEA-COMP:11060"/>
        <dbReference type="Rhea" id="RHEA-COMP:11605"/>
        <dbReference type="ChEBI" id="CHEBI:15378"/>
        <dbReference type="ChEBI" id="CHEBI:30013"/>
        <dbReference type="ChEBI" id="CHEBI:30616"/>
        <dbReference type="ChEBI" id="CHEBI:61977"/>
        <dbReference type="ChEBI" id="CHEBI:456216"/>
        <dbReference type="EC" id="2.7.11.1"/>
    </reaction>
</comment>
<accession>A0A7N0V8Q1</accession>
<protein>
    <recommendedName>
        <fullName evidence="2">non-specific serine/threonine protein kinase</fullName>
        <ecNumber evidence="2">2.7.11.1</ecNumber>
    </recommendedName>
</protein>
<evidence type="ECO:0000256" key="5">
    <source>
        <dbReference type="ARBA" id="ARBA00023288"/>
    </source>
</evidence>
<evidence type="ECO:0000256" key="2">
    <source>
        <dbReference type="ARBA" id="ARBA00012513"/>
    </source>
</evidence>
<evidence type="ECO:0000256" key="8">
    <source>
        <dbReference type="PROSITE-ProRule" id="PRU10141"/>
    </source>
</evidence>
<dbReference type="InterPro" id="IPR000719">
    <property type="entry name" value="Prot_kinase_dom"/>
</dbReference>
<keyword evidence="3" id="KW-0723">Serine/threonine-protein kinase</keyword>